<reference evidence="2" key="1">
    <citation type="journal article" date="2015" name="Nature">
        <title>Complex archaea that bridge the gap between prokaryotes and eukaryotes.</title>
        <authorList>
            <person name="Spang A."/>
            <person name="Saw J.H."/>
            <person name="Jorgensen S.L."/>
            <person name="Zaremba-Niedzwiedzka K."/>
            <person name="Martijn J."/>
            <person name="Lind A.E."/>
            <person name="van Eijk R."/>
            <person name="Schleper C."/>
            <person name="Guy L."/>
            <person name="Ettema T.J."/>
        </authorList>
    </citation>
    <scope>NUCLEOTIDE SEQUENCE</scope>
</reference>
<dbReference type="EMBL" id="LAZR01025077">
    <property type="protein sequence ID" value="KKL73074.1"/>
    <property type="molecule type" value="Genomic_DNA"/>
</dbReference>
<dbReference type="AlphaFoldDB" id="A0A0F9EGH4"/>
<protein>
    <submittedName>
        <fullName evidence="2">Uncharacterized protein</fullName>
    </submittedName>
</protein>
<name>A0A0F9EGH4_9ZZZZ</name>
<accession>A0A0F9EGH4</accession>
<evidence type="ECO:0000313" key="2">
    <source>
        <dbReference type="EMBL" id="KKL73074.1"/>
    </source>
</evidence>
<comment type="caution">
    <text evidence="2">The sequence shown here is derived from an EMBL/GenBank/DDBJ whole genome shotgun (WGS) entry which is preliminary data.</text>
</comment>
<feature type="region of interest" description="Disordered" evidence="1">
    <location>
        <begin position="48"/>
        <end position="68"/>
    </location>
</feature>
<sequence length="68" mass="7820">MSEALFWCLSAENQAKLMQLQWDLYHSKLSLPPEPTIKTPAPVVDVEESQDDIDHIIRQAPSRSRSRD</sequence>
<evidence type="ECO:0000256" key="1">
    <source>
        <dbReference type="SAM" id="MobiDB-lite"/>
    </source>
</evidence>
<gene>
    <name evidence="2" type="ORF">LCGC14_2078530</name>
</gene>
<proteinExistence type="predicted"/>
<organism evidence="2">
    <name type="scientific">marine sediment metagenome</name>
    <dbReference type="NCBI Taxonomy" id="412755"/>
    <lineage>
        <taxon>unclassified sequences</taxon>
        <taxon>metagenomes</taxon>
        <taxon>ecological metagenomes</taxon>
    </lineage>
</organism>